<dbReference type="InParanoid" id="Q54C82"/>
<dbReference type="AlphaFoldDB" id="Q54C82"/>
<organism evidence="1 2">
    <name type="scientific">Dictyostelium discoideum</name>
    <name type="common">Social amoeba</name>
    <dbReference type="NCBI Taxonomy" id="44689"/>
    <lineage>
        <taxon>Eukaryota</taxon>
        <taxon>Amoebozoa</taxon>
        <taxon>Evosea</taxon>
        <taxon>Eumycetozoa</taxon>
        <taxon>Dictyostelia</taxon>
        <taxon>Dictyosteliales</taxon>
        <taxon>Dictyosteliaceae</taxon>
        <taxon>Dictyostelium</taxon>
    </lineage>
</organism>
<gene>
    <name evidence="1" type="ORF">DDB_G0293116</name>
</gene>
<dbReference type="EMBL" id="AAFI02000199">
    <property type="protein sequence ID" value="EAL60910.1"/>
    <property type="molecule type" value="Genomic_DNA"/>
</dbReference>
<dbReference type="RefSeq" id="XP_629337.1">
    <property type="nucleotide sequence ID" value="XM_629335.1"/>
</dbReference>
<name>Q54C82_DICDI</name>
<evidence type="ECO:0000313" key="2">
    <source>
        <dbReference type="Proteomes" id="UP000002195"/>
    </source>
</evidence>
<protein>
    <submittedName>
        <fullName evidence="1">Uncharacterized protein</fullName>
    </submittedName>
</protein>
<dbReference type="Proteomes" id="UP000002195">
    <property type="component" value="Unassembled WGS sequence"/>
</dbReference>
<accession>Q54C82</accession>
<reference evidence="1 2" key="1">
    <citation type="journal article" date="2005" name="Nature">
        <title>The genome of the social amoeba Dictyostelium discoideum.</title>
        <authorList>
            <consortium name="The Dictyostelium discoideum Sequencing Consortium"/>
            <person name="Eichinger L."/>
            <person name="Pachebat J.A."/>
            <person name="Glockner G."/>
            <person name="Rajandream M.A."/>
            <person name="Sucgang R."/>
            <person name="Berriman M."/>
            <person name="Song J."/>
            <person name="Olsen R."/>
            <person name="Szafranski K."/>
            <person name="Xu Q."/>
            <person name="Tunggal B."/>
            <person name="Kummerfeld S."/>
            <person name="Madera M."/>
            <person name="Konfortov B.A."/>
            <person name="Rivero F."/>
            <person name="Bankier A.T."/>
            <person name="Lehmann R."/>
            <person name="Hamlin N."/>
            <person name="Davies R."/>
            <person name="Gaudet P."/>
            <person name="Fey P."/>
            <person name="Pilcher K."/>
            <person name="Chen G."/>
            <person name="Saunders D."/>
            <person name="Sodergren E."/>
            <person name="Davis P."/>
            <person name="Kerhornou A."/>
            <person name="Nie X."/>
            <person name="Hall N."/>
            <person name="Anjard C."/>
            <person name="Hemphill L."/>
            <person name="Bason N."/>
            <person name="Farbrother P."/>
            <person name="Desany B."/>
            <person name="Just E."/>
            <person name="Morio T."/>
            <person name="Rost R."/>
            <person name="Churcher C."/>
            <person name="Cooper J."/>
            <person name="Haydock S."/>
            <person name="van Driessche N."/>
            <person name="Cronin A."/>
            <person name="Goodhead I."/>
            <person name="Muzny D."/>
            <person name="Mourier T."/>
            <person name="Pain A."/>
            <person name="Lu M."/>
            <person name="Harper D."/>
            <person name="Lindsay R."/>
            <person name="Hauser H."/>
            <person name="James K."/>
            <person name="Quiles M."/>
            <person name="Madan Babu M."/>
            <person name="Saito T."/>
            <person name="Buchrieser C."/>
            <person name="Wardroper A."/>
            <person name="Felder M."/>
            <person name="Thangavelu M."/>
            <person name="Johnson D."/>
            <person name="Knights A."/>
            <person name="Loulseged H."/>
            <person name="Mungall K."/>
            <person name="Oliver K."/>
            <person name="Price C."/>
            <person name="Quail M.A."/>
            <person name="Urushihara H."/>
            <person name="Hernandez J."/>
            <person name="Rabbinowitsch E."/>
            <person name="Steffen D."/>
            <person name="Sanders M."/>
            <person name="Ma J."/>
            <person name="Kohara Y."/>
            <person name="Sharp S."/>
            <person name="Simmonds M."/>
            <person name="Spiegler S."/>
            <person name="Tivey A."/>
            <person name="Sugano S."/>
            <person name="White B."/>
            <person name="Walker D."/>
            <person name="Woodward J."/>
            <person name="Winckler T."/>
            <person name="Tanaka Y."/>
            <person name="Shaulsky G."/>
            <person name="Schleicher M."/>
            <person name="Weinstock G."/>
            <person name="Rosenthal A."/>
            <person name="Cox E.C."/>
            <person name="Chisholm R.L."/>
            <person name="Gibbs R."/>
            <person name="Loomis W.F."/>
            <person name="Platzer M."/>
            <person name="Kay R.R."/>
            <person name="Williams J."/>
            <person name="Dear P.H."/>
            <person name="Noegel A.A."/>
            <person name="Barrell B."/>
            <person name="Kuspa A."/>
        </authorList>
    </citation>
    <scope>NUCLEOTIDE SEQUENCE [LARGE SCALE GENOMIC DNA]</scope>
    <source>
        <strain evidence="1 2">AX4</strain>
    </source>
</reference>
<dbReference type="VEuPathDB" id="AmoebaDB:DDB_G0293116"/>
<dbReference type="GeneID" id="8629061"/>
<dbReference type="HOGENOM" id="CLU_1753100_0_0_1"/>
<comment type="caution">
    <text evidence="1">The sequence shown here is derived from an EMBL/GenBank/DDBJ whole genome shotgun (WGS) entry which is preliminary data.</text>
</comment>
<dbReference type="dictyBase" id="DDB_G0293116"/>
<proteinExistence type="predicted"/>
<dbReference type="GO" id="GO:0007618">
    <property type="term" value="P:mating"/>
    <property type="evidence" value="ECO:0000270"/>
    <property type="project" value="dictyBase"/>
</dbReference>
<dbReference type="KEGG" id="ddi:DDB_G0293116"/>
<keyword evidence="2" id="KW-1185">Reference proteome</keyword>
<sequence>MPSVTVDYKVFMTHDHTNNTSIGTDGLATCIGIIARLNNGDTYCGHISNEIQGTTANLPIIMQRTQTIMTARLNPANVISVHCATTSTFPDTNAMYNAIVNTYPGLVQPKMEGTGIYWDGNAVGVINGLYDNINGNTEGTNDDQGPLNVTN</sequence>
<dbReference type="PaxDb" id="44689-DDB0231730"/>
<evidence type="ECO:0000313" key="1">
    <source>
        <dbReference type="EMBL" id="EAL60910.1"/>
    </source>
</evidence>